<dbReference type="InterPro" id="IPR012677">
    <property type="entry name" value="Nucleotide-bd_a/b_plait_sf"/>
</dbReference>
<dbReference type="AlphaFoldDB" id="A0A1X2IGY8"/>
<gene>
    <name evidence="8" type="ORF">BCR42DRAFT_414844</name>
</gene>
<dbReference type="SMART" id="SM00361">
    <property type="entry name" value="RRM_1"/>
    <property type="match status" value="1"/>
</dbReference>
<comment type="caution">
    <text evidence="8">The sequence shown here is derived from an EMBL/GenBank/DDBJ whole genome shotgun (WGS) entry which is preliminary data.</text>
</comment>
<feature type="compositionally biased region" description="Polar residues" evidence="6">
    <location>
        <begin position="102"/>
        <end position="137"/>
    </location>
</feature>
<feature type="compositionally biased region" description="Polar residues" evidence="6">
    <location>
        <begin position="308"/>
        <end position="332"/>
    </location>
</feature>
<dbReference type="Gene3D" id="3.30.70.330">
    <property type="match status" value="1"/>
</dbReference>
<dbReference type="PANTHER" id="PTHR13288:SF8">
    <property type="entry name" value="SPLICING FACTOR 45"/>
    <property type="match status" value="1"/>
</dbReference>
<keyword evidence="2" id="KW-0507">mRNA processing</keyword>
<protein>
    <recommendedName>
        <fullName evidence="7">G-patch domain-containing protein</fullName>
    </recommendedName>
</protein>
<sequence>MFSLYGDLPAPKTKNDTEGTQSANQDNASGSDGNPSSTTSVPATKSTPTGWSNMQQFRPVMRKPTIQAKPKLFKPVIPAGATIVSTTTVNKDDPGLEPTPPSTLTASKATTHQSNSPSVAPSTTIRPLHTKQYTSTQDDVHGFRQNKKKGKLAALQNQGPPPIDLTEDYDPLRPTDYEQYKEEMEVIKQQEQRQYAQQRRSPSRRRSSYSSDESSRSRSPSPRRPKHGYAPPPDLYNISSSSSSSQQQRHEDRHLSRSPPSYRTRTSSPSQRHTDHSTSPPRPSPSHGNNNAYISESGNDAYNRRAMLSQQPSTRSMELDTHQTTSTASGTGENMAWKMMNKYGWQEGQGLGRDANGIREALQVEARGDGSGVILPQKAAPSTRPPPQQQQRQRPQQQQQQPSIVSPVVVLKNLVGPGEVDDLLQQETADECQKYGHVEQCLIYEVPDGRVKDEEAVRIFVKFSHLQSAINAIGDMNGRYFGGRVVSAETYDQDRFDKLDLAPVV</sequence>
<evidence type="ECO:0000256" key="6">
    <source>
        <dbReference type="SAM" id="MobiDB-lite"/>
    </source>
</evidence>
<evidence type="ECO:0000259" key="7">
    <source>
        <dbReference type="PROSITE" id="PS50174"/>
    </source>
</evidence>
<keyword evidence="4" id="KW-0508">mRNA splicing</keyword>
<feature type="compositionally biased region" description="Low complexity" evidence="6">
    <location>
        <begin position="257"/>
        <end position="270"/>
    </location>
</feature>
<dbReference type="GO" id="GO:0045292">
    <property type="term" value="P:mRNA cis splicing, via spliceosome"/>
    <property type="evidence" value="ECO:0007669"/>
    <property type="project" value="InterPro"/>
</dbReference>
<evidence type="ECO:0000313" key="9">
    <source>
        <dbReference type="Proteomes" id="UP000193560"/>
    </source>
</evidence>
<dbReference type="GO" id="GO:0003723">
    <property type="term" value="F:RNA binding"/>
    <property type="evidence" value="ECO:0007669"/>
    <property type="project" value="UniProtKB-KW"/>
</dbReference>
<feature type="compositionally biased region" description="Polar residues" evidence="6">
    <location>
        <begin position="18"/>
        <end position="56"/>
    </location>
</feature>
<keyword evidence="5" id="KW-0539">Nucleus</keyword>
<accession>A0A1X2IGY8</accession>
<dbReference type="InterPro" id="IPR000467">
    <property type="entry name" value="G_patch_dom"/>
</dbReference>
<dbReference type="Pfam" id="PF01585">
    <property type="entry name" value="G-patch"/>
    <property type="match status" value="1"/>
</dbReference>
<evidence type="ECO:0000256" key="3">
    <source>
        <dbReference type="ARBA" id="ARBA00022884"/>
    </source>
</evidence>
<feature type="compositionally biased region" description="Basic and acidic residues" evidence="6">
    <location>
        <begin position="170"/>
        <end position="191"/>
    </location>
</feature>
<evidence type="ECO:0000256" key="1">
    <source>
        <dbReference type="ARBA" id="ARBA00004123"/>
    </source>
</evidence>
<feature type="compositionally biased region" description="Low complexity" evidence="6">
    <location>
        <begin position="208"/>
        <end position="220"/>
    </location>
</feature>
<dbReference type="GO" id="GO:0071011">
    <property type="term" value="C:precatalytic spliceosome"/>
    <property type="evidence" value="ECO:0007669"/>
    <property type="project" value="TreeGrafter"/>
</dbReference>
<dbReference type="InterPro" id="IPR040052">
    <property type="entry name" value="RBM17"/>
</dbReference>
<comment type="subcellular location">
    <subcellularLocation>
        <location evidence="1">Nucleus</location>
    </subcellularLocation>
</comment>
<dbReference type="SMART" id="SM00443">
    <property type="entry name" value="G_patch"/>
    <property type="match status" value="1"/>
</dbReference>
<feature type="compositionally biased region" description="Polar residues" evidence="6">
    <location>
        <begin position="287"/>
        <end position="300"/>
    </location>
</feature>
<dbReference type="OrthoDB" id="5411533at2759"/>
<keyword evidence="3" id="KW-0694">RNA-binding</keyword>
<dbReference type="EMBL" id="MCGE01000011">
    <property type="protein sequence ID" value="ORZ16337.1"/>
    <property type="molecule type" value="Genomic_DNA"/>
</dbReference>
<dbReference type="STRING" id="90262.A0A1X2IGY8"/>
<dbReference type="SUPFAM" id="SSF54928">
    <property type="entry name" value="RNA-binding domain, RBD"/>
    <property type="match status" value="1"/>
</dbReference>
<feature type="region of interest" description="Disordered" evidence="6">
    <location>
        <begin position="367"/>
        <end position="403"/>
    </location>
</feature>
<feature type="region of interest" description="Disordered" evidence="6">
    <location>
        <begin position="1"/>
        <end position="333"/>
    </location>
</feature>
<evidence type="ECO:0000256" key="2">
    <source>
        <dbReference type="ARBA" id="ARBA00022664"/>
    </source>
</evidence>
<dbReference type="PROSITE" id="PS50174">
    <property type="entry name" value="G_PATCH"/>
    <property type="match status" value="1"/>
</dbReference>
<keyword evidence="9" id="KW-1185">Reference proteome</keyword>
<organism evidence="8 9">
    <name type="scientific">Absidia repens</name>
    <dbReference type="NCBI Taxonomy" id="90262"/>
    <lineage>
        <taxon>Eukaryota</taxon>
        <taxon>Fungi</taxon>
        <taxon>Fungi incertae sedis</taxon>
        <taxon>Mucoromycota</taxon>
        <taxon>Mucoromycotina</taxon>
        <taxon>Mucoromycetes</taxon>
        <taxon>Mucorales</taxon>
        <taxon>Cunninghamellaceae</taxon>
        <taxon>Absidia</taxon>
    </lineage>
</organism>
<evidence type="ECO:0000313" key="8">
    <source>
        <dbReference type="EMBL" id="ORZ16337.1"/>
    </source>
</evidence>
<feature type="compositionally biased region" description="Low complexity" evidence="6">
    <location>
        <begin position="389"/>
        <end position="402"/>
    </location>
</feature>
<name>A0A1X2IGY8_9FUNG</name>
<evidence type="ECO:0000256" key="5">
    <source>
        <dbReference type="ARBA" id="ARBA00023242"/>
    </source>
</evidence>
<proteinExistence type="predicted"/>
<dbReference type="PANTHER" id="PTHR13288">
    <property type="entry name" value="SPLICING FACTOR 45 SPF45"/>
    <property type="match status" value="1"/>
</dbReference>
<dbReference type="InterPro" id="IPR035979">
    <property type="entry name" value="RBD_domain_sf"/>
</dbReference>
<feature type="domain" description="G-patch" evidence="7">
    <location>
        <begin position="332"/>
        <end position="378"/>
    </location>
</feature>
<evidence type="ECO:0000256" key="4">
    <source>
        <dbReference type="ARBA" id="ARBA00023187"/>
    </source>
</evidence>
<dbReference type="Proteomes" id="UP000193560">
    <property type="component" value="Unassembled WGS sequence"/>
</dbReference>
<dbReference type="FunFam" id="3.30.70.330:FF:000382">
    <property type="entry name" value="G-patch domain-containing protein"/>
    <property type="match status" value="1"/>
</dbReference>
<reference evidence="8 9" key="1">
    <citation type="submission" date="2016-07" db="EMBL/GenBank/DDBJ databases">
        <title>Pervasive Adenine N6-methylation of Active Genes in Fungi.</title>
        <authorList>
            <consortium name="DOE Joint Genome Institute"/>
            <person name="Mondo S.J."/>
            <person name="Dannebaum R.O."/>
            <person name="Kuo R.C."/>
            <person name="Labutti K."/>
            <person name="Haridas S."/>
            <person name="Kuo A."/>
            <person name="Salamov A."/>
            <person name="Ahrendt S.R."/>
            <person name="Lipzen A."/>
            <person name="Sullivan W."/>
            <person name="Andreopoulos W.B."/>
            <person name="Clum A."/>
            <person name="Lindquist E."/>
            <person name="Daum C."/>
            <person name="Ramamoorthy G.K."/>
            <person name="Gryganskyi A."/>
            <person name="Culley D."/>
            <person name="Magnuson J.K."/>
            <person name="James T.Y."/>
            <person name="O'Malley M.A."/>
            <person name="Stajich J.E."/>
            <person name="Spatafora J.W."/>
            <person name="Visel A."/>
            <person name="Grigoriev I.V."/>
        </authorList>
    </citation>
    <scope>NUCLEOTIDE SEQUENCE [LARGE SCALE GENOMIC DNA]</scope>
    <source>
        <strain evidence="8 9">NRRL 1336</strain>
    </source>
</reference>
<dbReference type="InterPro" id="IPR003954">
    <property type="entry name" value="RRM_euk-type"/>
</dbReference>